<evidence type="ECO:0000259" key="3">
    <source>
        <dbReference type="PROSITE" id="PS51746"/>
    </source>
</evidence>
<dbReference type="Pfam" id="PF19732">
    <property type="entry name" value="SpoIIE_N"/>
    <property type="match status" value="1"/>
</dbReference>
<dbReference type="STRING" id="1122930.SAMN02745168_2255"/>
<dbReference type="Pfam" id="PF07228">
    <property type="entry name" value="SpoIIE"/>
    <property type="match status" value="1"/>
</dbReference>
<evidence type="ECO:0000313" key="4">
    <source>
        <dbReference type="EMBL" id="SMC73202.1"/>
    </source>
</evidence>
<feature type="transmembrane region" description="Helical" evidence="2">
    <location>
        <begin position="243"/>
        <end position="260"/>
    </location>
</feature>
<dbReference type="InterPro" id="IPR001932">
    <property type="entry name" value="PPM-type_phosphatase-like_dom"/>
</dbReference>
<keyword evidence="2" id="KW-0812">Transmembrane</keyword>
<dbReference type="Gene3D" id="3.60.40.10">
    <property type="entry name" value="PPM-type phosphatase domain"/>
    <property type="match status" value="1"/>
</dbReference>
<reference evidence="4 5" key="1">
    <citation type="submission" date="2017-04" db="EMBL/GenBank/DDBJ databases">
        <authorList>
            <person name="Afonso C.L."/>
            <person name="Miller P.J."/>
            <person name="Scott M.A."/>
            <person name="Spackman E."/>
            <person name="Goraichik I."/>
            <person name="Dimitrov K.M."/>
            <person name="Suarez D.L."/>
            <person name="Swayne D.E."/>
        </authorList>
    </citation>
    <scope>NUCLEOTIDE SEQUENCE [LARGE SCALE GENOMIC DNA]</scope>
    <source>
        <strain evidence="4 5">DSM 12816</strain>
    </source>
</reference>
<keyword evidence="1" id="KW-0378">Hydrolase</keyword>
<keyword evidence="5" id="KW-1185">Reference proteome</keyword>
<dbReference type="SUPFAM" id="SSF81606">
    <property type="entry name" value="PP2C-like"/>
    <property type="match status" value="1"/>
</dbReference>
<evidence type="ECO:0000256" key="1">
    <source>
        <dbReference type="ARBA" id="ARBA00022801"/>
    </source>
</evidence>
<keyword evidence="2" id="KW-0472">Membrane</keyword>
<accession>A0A1W2BKM7</accession>
<feature type="transmembrane region" description="Helical" evidence="2">
    <location>
        <begin position="180"/>
        <end position="202"/>
    </location>
</feature>
<protein>
    <submittedName>
        <fullName evidence="4">Stage II sporulation protein E</fullName>
    </submittedName>
</protein>
<dbReference type="InterPro" id="IPR045768">
    <property type="entry name" value="SpoIIE_N"/>
</dbReference>
<feature type="domain" description="PPM-type phosphatase" evidence="3">
    <location>
        <begin position="566"/>
        <end position="770"/>
    </location>
</feature>
<dbReference type="InterPro" id="IPR036457">
    <property type="entry name" value="PPM-type-like_dom_sf"/>
</dbReference>
<sequence length="779" mass="83913">MKQRAGQMRRHFLEQGAVVLQRPALMKALECLIRFFLGGTLAGAEIFGGHAPFGLAFVAASGAGLSGLSALLGVSFCSLLFMGFTRGLKYVAASVLIFSVAFSFYDTRIYKKPFFMPLIAGAMTLCTGFVYLSDGGFFTPETVFFATEVLLAGGCAYFYKIAISPGSLEMEESRELRQTVSMLILIMGILVALATVTLPAGISLGRLAATLAVLVAAARGGIGMGSATGISAGLAMDLAGGGTPFYSVAYAFSGLITGVVSRQGKAFASIAFVLAGALTMVWAMEESLRLPLLYESMIAAGIFLLLPEEMLRKWDVLFQTETSDERPAAKARELAARRLEQSAAAFRELYEAIGTSFAPRSNDNDAAVIFDRTASRICRKCALASVCWEKDYVTTFNALNDAVGPMLKRRRGTPEDFPKHFSSRCLYFTRFLAAANEELTAFLYRRQFGNRLRESRRAVCLQYADLSGILSETAAEIGGDMSFEPRAEKSLQLRLKGMGIKGRAMVFLEPTGRLRAEIEGKDLEPLLKNTADLEEALGVPLEAPRLQKGELWQRLILLEAEPLRAEVAVESARKRGEAISGDCAAHFKNDDGTLYLLLSDGMGSGEGAARESAMTLRLMERFLRAGIEPEPALKTLNSALSLRGDEASCNTVDLMKIGLFSGDASVYKFGAAPTYVRKGGRVSRITCSAMPAGALGSGASPDVTRLRLGAGDWVILASDGLSDGAQDEWVRSLVASWEGEDPGELARCLLERAQASGTNEDDRTVLALRLENRPRKAAG</sequence>
<evidence type="ECO:0000256" key="2">
    <source>
        <dbReference type="SAM" id="Phobius"/>
    </source>
</evidence>
<name>A0A1W2BKM7_9FIRM</name>
<feature type="transmembrane region" description="Helical" evidence="2">
    <location>
        <begin position="87"/>
        <end position="105"/>
    </location>
</feature>
<keyword evidence="2" id="KW-1133">Transmembrane helix</keyword>
<dbReference type="GO" id="GO:0016791">
    <property type="term" value="F:phosphatase activity"/>
    <property type="evidence" value="ECO:0007669"/>
    <property type="project" value="TreeGrafter"/>
</dbReference>
<evidence type="ECO:0000313" key="5">
    <source>
        <dbReference type="Proteomes" id="UP000192790"/>
    </source>
</evidence>
<dbReference type="PANTHER" id="PTHR43156">
    <property type="entry name" value="STAGE II SPORULATION PROTEIN E-RELATED"/>
    <property type="match status" value="1"/>
</dbReference>
<dbReference type="SMART" id="SM00331">
    <property type="entry name" value="PP2C_SIG"/>
    <property type="match status" value="1"/>
</dbReference>
<dbReference type="PANTHER" id="PTHR43156:SF2">
    <property type="entry name" value="STAGE II SPORULATION PROTEIN E"/>
    <property type="match status" value="1"/>
</dbReference>
<organism evidence="4 5">
    <name type="scientific">Papillibacter cinnamivorans DSM 12816</name>
    <dbReference type="NCBI Taxonomy" id="1122930"/>
    <lineage>
        <taxon>Bacteria</taxon>
        <taxon>Bacillati</taxon>
        <taxon>Bacillota</taxon>
        <taxon>Clostridia</taxon>
        <taxon>Eubacteriales</taxon>
        <taxon>Oscillospiraceae</taxon>
        <taxon>Papillibacter</taxon>
    </lineage>
</organism>
<proteinExistence type="predicted"/>
<dbReference type="AlphaFoldDB" id="A0A1W2BKM7"/>
<gene>
    <name evidence="4" type="ORF">SAMN02745168_2255</name>
</gene>
<feature type="transmembrane region" description="Helical" evidence="2">
    <location>
        <begin position="55"/>
        <end position="81"/>
    </location>
</feature>
<dbReference type="PROSITE" id="PS51746">
    <property type="entry name" value="PPM_2"/>
    <property type="match status" value="1"/>
</dbReference>
<feature type="transmembrane region" description="Helical" evidence="2">
    <location>
        <begin position="267"/>
        <end position="284"/>
    </location>
</feature>
<dbReference type="InterPro" id="IPR052016">
    <property type="entry name" value="Bact_Sigma-Reg"/>
</dbReference>
<feature type="transmembrane region" description="Helical" evidence="2">
    <location>
        <begin position="138"/>
        <end position="159"/>
    </location>
</feature>
<feature type="transmembrane region" description="Helical" evidence="2">
    <location>
        <begin position="114"/>
        <end position="132"/>
    </location>
</feature>
<dbReference type="EMBL" id="FWXW01000005">
    <property type="protein sequence ID" value="SMC73202.1"/>
    <property type="molecule type" value="Genomic_DNA"/>
</dbReference>
<dbReference type="Proteomes" id="UP000192790">
    <property type="component" value="Unassembled WGS sequence"/>
</dbReference>